<reference evidence="4 5" key="1">
    <citation type="submission" date="2023-11" db="EMBL/GenBank/DDBJ databases">
        <title>Genome sequence of Microbacterium rhizosphaerae KACC 19337.</title>
        <authorList>
            <person name="Choi H."/>
            <person name="Kim S."/>
            <person name="Kim Y."/>
            <person name="Kwon S.-W."/>
            <person name="Heo J."/>
        </authorList>
    </citation>
    <scope>NUCLEOTIDE SEQUENCE [LARGE SCALE GENOMIC DNA]</scope>
    <source>
        <strain evidence="4 5">KACC 19337</strain>
    </source>
</reference>
<dbReference type="InterPro" id="IPR051121">
    <property type="entry name" value="FAH"/>
</dbReference>
<evidence type="ECO:0000259" key="3">
    <source>
        <dbReference type="Pfam" id="PF01557"/>
    </source>
</evidence>
<dbReference type="InterPro" id="IPR036663">
    <property type="entry name" value="Fumarylacetoacetase_C_sf"/>
</dbReference>
<dbReference type="RefSeq" id="WP_320941833.1">
    <property type="nucleotide sequence ID" value="NZ_BAABEU010000001.1"/>
</dbReference>
<dbReference type="InterPro" id="IPR011234">
    <property type="entry name" value="Fumarylacetoacetase-like_C"/>
</dbReference>
<keyword evidence="4" id="KW-0378">Hydrolase</keyword>
<evidence type="ECO:0000256" key="2">
    <source>
        <dbReference type="ARBA" id="ARBA00022723"/>
    </source>
</evidence>
<comment type="similarity">
    <text evidence="1">Belongs to the FAH family.</text>
</comment>
<sequence length="298" mass="31947">MPENLAPIAAPPTSIFRTDNGVVLRTPTGDFTLAAAMAEVLSWSGTELTARVAAASAPATFTERMPLLDGRGEVWAAGVTYEQSRDARMEESETAASVYDRIYDAERPELFFKGAAWRVVGSEGTILVRADSEIDVPEPELALVLNSAGEIVGYTICDDVSSRSIEGENPLYLPQAKAYAAACAVASWFVPATEVPDPTNLTIQLVIERNGEAEWAGRTSTNLLHRALPDLAGFLFRENVFPDGVVLSTGTCLVPDLPFTLQQGDVVRVGIESLGELRNHVQRGIGTGIVQVSRDLAA</sequence>
<dbReference type="EMBL" id="CP139368">
    <property type="protein sequence ID" value="WPR89116.1"/>
    <property type="molecule type" value="Genomic_DNA"/>
</dbReference>
<feature type="domain" description="Fumarylacetoacetase-like C-terminal" evidence="3">
    <location>
        <begin position="105"/>
        <end position="282"/>
    </location>
</feature>
<evidence type="ECO:0000256" key="1">
    <source>
        <dbReference type="ARBA" id="ARBA00010211"/>
    </source>
</evidence>
<dbReference type="Proteomes" id="UP001323798">
    <property type="component" value="Chromosome"/>
</dbReference>
<dbReference type="PANTHER" id="PTHR42796">
    <property type="entry name" value="FUMARYLACETOACETATE HYDROLASE DOMAIN-CONTAINING PROTEIN 2A-RELATED"/>
    <property type="match status" value="1"/>
</dbReference>
<dbReference type="SUPFAM" id="SSF56529">
    <property type="entry name" value="FAH"/>
    <property type="match status" value="1"/>
</dbReference>
<proteinExistence type="inferred from homology"/>
<accession>A0ABZ0SPA7</accession>
<dbReference type="Gene3D" id="3.90.850.10">
    <property type="entry name" value="Fumarylacetoacetase-like, C-terminal domain"/>
    <property type="match status" value="1"/>
</dbReference>
<evidence type="ECO:0000313" key="4">
    <source>
        <dbReference type="EMBL" id="WPR89116.1"/>
    </source>
</evidence>
<dbReference type="PANTHER" id="PTHR42796:SF7">
    <property type="entry name" value="2-DEHYDRO-3-DEOXY-D-ARABINONATE DEHYDRATASE"/>
    <property type="match status" value="1"/>
</dbReference>
<protein>
    <submittedName>
        <fullName evidence="4">Fumarylacetoacetate hydrolase family protein</fullName>
    </submittedName>
</protein>
<dbReference type="GO" id="GO:0016787">
    <property type="term" value="F:hydrolase activity"/>
    <property type="evidence" value="ECO:0007669"/>
    <property type="project" value="UniProtKB-KW"/>
</dbReference>
<keyword evidence="2" id="KW-0479">Metal-binding</keyword>
<name>A0ABZ0SPA7_9MICO</name>
<organism evidence="4 5">
    <name type="scientific">Microbacterium rhizosphaerae</name>
    <dbReference type="NCBI Taxonomy" id="1678237"/>
    <lineage>
        <taxon>Bacteria</taxon>
        <taxon>Bacillati</taxon>
        <taxon>Actinomycetota</taxon>
        <taxon>Actinomycetes</taxon>
        <taxon>Micrococcales</taxon>
        <taxon>Microbacteriaceae</taxon>
        <taxon>Microbacterium</taxon>
    </lineage>
</organism>
<evidence type="ECO:0000313" key="5">
    <source>
        <dbReference type="Proteomes" id="UP001323798"/>
    </source>
</evidence>
<keyword evidence="5" id="KW-1185">Reference proteome</keyword>
<gene>
    <name evidence="4" type="ORF">SM116_15335</name>
</gene>
<dbReference type="Pfam" id="PF01557">
    <property type="entry name" value="FAA_hydrolase"/>
    <property type="match status" value="1"/>
</dbReference>